<feature type="region of interest" description="Disordered" evidence="1">
    <location>
        <begin position="147"/>
        <end position="174"/>
    </location>
</feature>
<feature type="compositionally biased region" description="Basic and acidic residues" evidence="1">
    <location>
        <begin position="1"/>
        <end position="34"/>
    </location>
</feature>
<dbReference type="EMBL" id="MT142132">
    <property type="protein sequence ID" value="QJA74967.1"/>
    <property type="molecule type" value="Genomic_DNA"/>
</dbReference>
<gene>
    <name evidence="2" type="ORF">MM415A01887_0009</name>
</gene>
<accession>A0A6M3K1Z5</accession>
<organism evidence="2">
    <name type="scientific">viral metagenome</name>
    <dbReference type="NCBI Taxonomy" id="1070528"/>
    <lineage>
        <taxon>unclassified sequences</taxon>
        <taxon>metagenomes</taxon>
        <taxon>organismal metagenomes</taxon>
    </lineage>
</organism>
<proteinExistence type="predicted"/>
<feature type="region of interest" description="Disordered" evidence="1">
    <location>
        <begin position="1"/>
        <end position="66"/>
    </location>
</feature>
<dbReference type="AlphaFoldDB" id="A0A6M3K1Z5"/>
<protein>
    <submittedName>
        <fullName evidence="2">Uncharacterized protein</fullName>
    </submittedName>
</protein>
<evidence type="ECO:0000256" key="1">
    <source>
        <dbReference type="SAM" id="MobiDB-lite"/>
    </source>
</evidence>
<sequence length="174" mass="19359">MTEEKKEKNEKANNPESNDAKARRARDEGEERRSPTGRKARVPLGTPRARLTVGFKIPPDKKPRWIVDHPGRLAQAEGGGYTFVEDPNATVGEGPENQRDRLSTKISRVVGETNEGAPIKAYLMLINKDWYEEDQEVKQTEIDETDEAIRSGGIQGKVGDDGRYIPAGGITYKP</sequence>
<name>A0A6M3K1Z5_9ZZZZ</name>
<evidence type="ECO:0000313" key="2">
    <source>
        <dbReference type="EMBL" id="QJA74967.1"/>
    </source>
</evidence>
<reference evidence="2" key="1">
    <citation type="submission" date="2020-03" db="EMBL/GenBank/DDBJ databases">
        <title>The deep terrestrial virosphere.</title>
        <authorList>
            <person name="Holmfeldt K."/>
            <person name="Nilsson E."/>
            <person name="Simone D."/>
            <person name="Lopez-Fernandez M."/>
            <person name="Wu X."/>
            <person name="de Brujin I."/>
            <person name="Lundin D."/>
            <person name="Andersson A."/>
            <person name="Bertilsson S."/>
            <person name="Dopson M."/>
        </authorList>
    </citation>
    <scope>NUCLEOTIDE SEQUENCE</scope>
    <source>
        <strain evidence="2">MM415A01887</strain>
    </source>
</reference>